<protein>
    <submittedName>
        <fullName evidence="3">N-acylglucosamine 2-epimerase</fullName>
    </submittedName>
</protein>
<organism evidence="3 4">
    <name type="scientific">Salinisphaera hydrothermalis (strain C41B8)</name>
    <dbReference type="NCBI Taxonomy" id="1304275"/>
    <lineage>
        <taxon>Bacteria</taxon>
        <taxon>Pseudomonadati</taxon>
        <taxon>Pseudomonadota</taxon>
        <taxon>Gammaproteobacteria</taxon>
        <taxon>Salinisphaerales</taxon>
        <taxon>Salinisphaeraceae</taxon>
        <taxon>Salinisphaera</taxon>
    </lineage>
</organism>
<comment type="similarity">
    <text evidence="1">Belongs to the N-acylglucosamine 2-epimerase family.</text>
</comment>
<dbReference type="EMBL" id="APNK01000012">
    <property type="protein sequence ID" value="KEZ77472.1"/>
    <property type="molecule type" value="Genomic_DNA"/>
</dbReference>
<evidence type="ECO:0000256" key="1">
    <source>
        <dbReference type="ARBA" id="ARBA00008558"/>
    </source>
</evidence>
<sequence>MMAKNDIDSRRWIDRETHRHWLAAEGLDLLEFYRASCLPGGGFGPLDGNRELASQTADTLITARMTHCYALATIQGVPGAATLAHHGVVALAGLLRDDQHDGWFATAPHDGFDEAKQCYIHVFVALGAASAVRAQIEGARALLDDVLAVLERYFWSEAEQAYVESWSRDWSELADYRGANANMHATEMCLELADVLDDRVWHKRALAITHRLIHRVAADHDWRVVEHFDANWRILPDYNADQPDDGFKPFGVTPGHGCEWARLLLHLEAGLGLEAPDWLADDARQLFDKAMNESWEADGQPGMVYTVDWRGTPSSTRRRHWTHAEAAAAAAALADRTSEARFEIWYRRLWDFMRDVYIDDERGSWLQELNAELGPDPHEGHLKPDLYHAYQATLLPRLPLTPTLALAVERL</sequence>
<dbReference type="GO" id="GO:0016853">
    <property type="term" value="F:isomerase activity"/>
    <property type="evidence" value="ECO:0007669"/>
    <property type="project" value="UniProtKB-KW"/>
</dbReference>
<dbReference type="STRING" id="1304275.C41B8_09736"/>
<dbReference type="InterPro" id="IPR010819">
    <property type="entry name" value="AGE/CE"/>
</dbReference>
<dbReference type="Pfam" id="PF07221">
    <property type="entry name" value="GlcNAc_2-epim"/>
    <property type="match status" value="1"/>
</dbReference>
<dbReference type="PATRIC" id="fig|1304275.5.peg.1986"/>
<dbReference type="AlphaFoldDB" id="A0A084IL88"/>
<dbReference type="GO" id="GO:0005975">
    <property type="term" value="P:carbohydrate metabolic process"/>
    <property type="evidence" value="ECO:0007669"/>
    <property type="project" value="InterPro"/>
</dbReference>
<dbReference type="PANTHER" id="PTHR15108">
    <property type="entry name" value="N-ACYLGLUCOSAMINE-2-EPIMERASE"/>
    <property type="match status" value="1"/>
</dbReference>
<evidence type="ECO:0000256" key="2">
    <source>
        <dbReference type="ARBA" id="ARBA00023235"/>
    </source>
</evidence>
<reference evidence="3 4" key="1">
    <citation type="submission" date="2013-03" db="EMBL/GenBank/DDBJ databases">
        <title>Salinisphaera hydrothermalis C41B8 Genome Sequencing.</title>
        <authorList>
            <person name="Li C."/>
            <person name="Lai Q."/>
            <person name="Shao Z."/>
        </authorList>
    </citation>
    <scope>NUCLEOTIDE SEQUENCE [LARGE SCALE GENOMIC DNA]</scope>
    <source>
        <strain evidence="3 4">C41B8</strain>
    </source>
</reference>
<dbReference type="SUPFAM" id="SSF48208">
    <property type="entry name" value="Six-hairpin glycosidases"/>
    <property type="match status" value="1"/>
</dbReference>
<dbReference type="InterPro" id="IPR012341">
    <property type="entry name" value="6hp_glycosidase-like_sf"/>
</dbReference>
<dbReference type="Gene3D" id="1.50.10.10">
    <property type="match status" value="1"/>
</dbReference>
<proteinExistence type="inferred from homology"/>
<evidence type="ECO:0000313" key="4">
    <source>
        <dbReference type="Proteomes" id="UP000028302"/>
    </source>
</evidence>
<dbReference type="eggNOG" id="COG2942">
    <property type="taxonomic scope" value="Bacteria"/>
</dbReference>
<evidence type="ECO:0000313" key="3">
    <source>
        <dbReference type="EMBL" id="KEZ77472.1"/>
    </source>
</evidence>
<comment type="caution">
    <text evidence="3">The sequence shown here is derived from an EMBL/GenBank/DDBJ whole genome shotgun (WGS) entry which is preliminary data.</text>
</comment>
<gene>
    <name evidence="3" type="ORF">C41B8_09736</name>
</gene>
<name>A0A084IL88_SALHC</name>
<accession>A0A084IL88</accession>
<dbReference type="InterPro" id="IPR008928">
    <property type="entry name" value="6-hairpin_glycosidase_sf"/>
</dbReference>
<keyword evidence="2" id="KW-0413">Isomerase</keyword>
<dbReference type="Proteomes" id="UP000028302">
    <property type="component" value="Unassembled WGS sequence"/>
</dbReference>
<keyword evidence="4" id="KW-1185">Reference proteome</keyword>